<dbReference type="Pfam" id="PF14559">
    <property type="entry name" value="TPR_19"/>
    <property type="match status" value="1"/>
</dbReference>
<protein>
    <submittedName>
        <fullName evidence="1">Uncharacterized protein</fullName>
    </submittedName>
</protein>
<dbReference type="SUPFAM" id="SSF48452">
    <property type="entry name" value="TPR-like"/>
    <property type="match status" value="1"/>
</dbReference>
<dbReference type="AlphaFoldDB" id="A0A2W5D6Y5"/>
<organism evidence="1 2">
    <name type="scientific">Pseudomonas kuykendallii</name>
    <dbReference type="NCBI Taxonomy" id="1007099"/>
    <lineage>
        <taxon>Bacteria</taxon>
        <taxon>Pseudomonadati</taxon>
        <taxon>Pseudomonadota</taxon>
        <taxon>Gammaproteobacteria</taxon>
        <taxon>Pseudomonadales</taxon>
        <taxon>Pseudomonadaceae</taxon>
        <taxon>Pseudomonas</taxon>
    </lineage>
</organism>
<evidence type="ECO:0000313" key="2">
    <source>
        <dbReference type="Proteomes" id="UP000249198"/>
    </source>
</evidence>
<proteinExistence type="predicted"/>
<dbReference type="SUPFAM" id="SSF53335">
    <property type="entry name" value="S-adenosyl-L-methionine-dependent methyltransferases"/>
    <property type="match status" value="1"/>
</dbReference>
<accession>A0A2W5D6Y5</accession>
<dbReference type="InterPro" id="IPR011990">
    <property type="entry name" value="TPR-like_helical_dom_sf"/>
</dbReference>
<name>A0A2W5D6Y5_9PSED</name>
<dbReference type="InterPro" id="IPR029063">
    <property type="entry name" value="SAM-dependent_MTases_sf"/>
</dbReference>
<dbReference type="Proteomes" id="UP000249198">
    <property type="component" value="Unassembled WGS sequence"/>
</dbReference>
<sequence length="473" mass="52538">MANTNCKPEDTLNKQDQIQSAYAEGNYKYALRLLDDLVESAGPIPEWDRYRAAIMYKLGETAAAFDAYRQAFALQAENQNRIFNDVLMMAQSQYLASSEFGEKDEQVTDFISWGANALCEAKRRGEVLFRNGDFEAALVELEAAFAHCPTDSELANDIAVILYRLGNTAEALAMFQVAHKLGGSTELVATNLLEVLEHQIDVAAIDAASDSLPMAEALPPGRVVKPRIDGNYLHYPDVSLEVCIGDAMYQRNSSADCFVLGKTWGMVEALLKQLPTPPKRILELGIWKGGSVVLFNEMFVPEKLVALDFNTNVTKYLVDYVSQRKNIALSLGVDQADKKALHQLYVREFVGQKLDLVLDDASHFYEQSRASFEALFPLLAVGGIYVVEDWGWAQWPGDHWQVNEGGDYFRDRKPLANLIIELTLLAASQPSLVAGVVVESGSVYVRRGPANIESDLDLDSLILNRGRPIPKLY</sequence>
<dbReference type="Pfam" id="PF13578">
    <property type="entry name" value="Methyltransf_24"/>
    <property type="match status" value="1"/>
</dbReference>
<evidence type="ECO:0000313" key="1">
    <source>
        <dbReference type="EMBL" id="PZP26218.1"/>
    </source>
</evidence>
<comment type="caution">
    <text evidence="1">The sequence shown here is derived from an EMBL/GenBank/DDBJ whole genome shotgun (WGS) entry which is preliminary data.</text>
</comment>
<dbReference type="EMBL" id="QFOH01000003">
    <property type="protein sequence ID" value="PZP26218.1"/>
    <property type="molecule type" value="Genomic_DNA"/>
</dbReference>
<dbReference type="Gene3D" id="1.25.40.10">
    <property type="entry name" value="Tetratricopeptide repeat domain"/>
    <property type="match status" value="1"/>
</dbReference>
<gene>
    <name evidence="1" type="ORF">DI599_03395</name>
</gene>
<reference evidence="1 2" key="1">
    <citation type="submission" date="2017-08" db="EMBL/GenBank/DDBJ databases">
        <title>Infants hospitalized years apart are colonized by the same room-sourced microbial strains.</title>
        <authorList>
            <person name="Brooks B."/>
            <person name="Olm M.R."/>
            <person name="Firek B.A."/>
            <person name="Baker R."/>
            <person name="Thomas B.C."/>
            <person name="Morowitz M.J."/>
            <person name="Banfield J.F."/>
        </authorList>
    </citation>
    <scope>NUCLEOTIDE SEQUENCE [LARGE SCALE GENOMIC DNA]</scope>
    <source>
        <strain evidence="1">S2_009_000_R2_77</strain>
    </source>
</reference>
<dbReference type="Gene3D" id="3.40.50.150">
    <property type="entry name" value="Vaccinia Virus protein VP39"/>
    <property type="match status" value="1"/>
</dbReference>